<evidence type="ECO:0000313" key="3">
    <source>
        <dbReference type="Proteomes" id="UP000368032"/>
    </source>
</evidence>
<dbReference type="InterPro" id="IPR000594">
    <property type="entry name" value="ThiF_NAD_FAD-bd"/>
</dbReference>
<dbReference type="EC" id="6.1.-.-" evidence="2"/>
<name>A0A5K1J1K9_9ACTN</name>
<dbReference type="PANTHER" id="PTHR10953">
    <property type="entry name" value="UBIQUITIN-ACTIVATING ENZYME E1"/>
    <property type="match status" value="1"/>
</dbReference>
<evidence type="ECO:0000259" key="1">
    <source>
        <dbReference type="Pfam" id="PF00899"/>
    </source>
</evidence>
<dbReference type="GO" id="GO:0016779">
    <property type="term" value="F:nucleotidyltransferase activity"/>
    <property type="evidence" value="ECO:0007669"/>
    <property type="project" value="TreeGrafter"/>
</dbReference>
<dbReference type="Proteomes" id="UP000368032">
    <property type="component" value="Unassembled WGS sequence"/>
</dbReference>
<dbReference type="Pfam" id="PF00899">
    <property type="entry name" value="ThiF"/>
    <property type="match status" value="1"/>
</dbReference>
<dbReference type="RefSeq" id="WP_152067961.1">
    <property type="nucleotide sequence ID" value="NZ_CABWIF010000019.1"/>
</dbReference>
<dbReference type="CDD" id="cd01483">
    <property type="entry name" value="E1_enzyme_family"/>
    <property type="match status" value="1"/>
</dbReference>
<proteinExistence type="predicted"/>
<dbReference type="Gene3D" id="3.40.50.720">
    <property type="entry name" value="NAD(P)-binding Rossmann-like Domain"/>
    <property type="match status" value="1"/>
</dbReference>
<keyword evidence="2" id="KW-0436">Ligase</keyword>
<sequence length="331" mass="36896">MFYWNDSAYIRRDSNELILQGLKSRVRVKISDLSTNLFEQLAKQNTIDETNLEAREQRFLLRLNELGFLETEEYELESPHSRTARFLSYYSDAPLTLLKQIGAVHLAIVGMGGIGQVVAEHLAAAGVRHFTLIDGDRVERSNVNRQFLVGPDEIGEAKVEAVSKTLVNRYPDLSLNPVASYVRSAEELMRCVPSRTSMLVCAADSGEGVNPRSIVLEACIEKDIPCAFCAVGVADGEIGPILEKQSDMKSYLSFLQRAEENIVRMPVPKGSICFTNTLVGTALAMEIYRYLCTGSSPMHQHTCFCSFMNFKGLMYKRVGSENDTNSVKKSL</sequence>
<gene>
    <name evidence="2" type="primary">tcdA_2</name>
    <name evidence="2" type="ORF">CKJAJONC_01832</name>
</gene>
<protein>
    <submittedName>
        <fullName evidence="2">tRNA threonylcarbamoyladenosine dehydratase</fullName>
        <ecNumber evidence="2">6.1.-.-</ecNumber>
    </submittedName>
</protein>
<reference evidence="2 3" key="1">
    <citation type="submission" date="2019-10" db="EMBL/GenBank/DDBJ databases">
        <authorList>
            <person name="Wolf R A."/>
        </authorList>
    </citation>
    <scope>NUCLEOTIDE SEQUENCE [LARGE SCALE GENOMIC DNA]</scope>
    <source>
        <strain evidence="2">Collinsella_aerofaciens_DSM_13712</strain>
    </source>
</reference>
<evidence type="ECO:0000313" key="2">
    <source>
        <dbReference type="EMBL" id="VWL96146.1"/>
    </source>
</evidence>
<dbReference type="GO" id="GO:0008641">
    <property type="term" value="F:ubiquitin-like modifier activating enzyme activity"/>
    <property type="evidence" value="ECO:0007669"/>
    <property type="project" value="InterPro"/>
</dbReference>
<accession>A0A5K1J1K9</accession>
<dbReference type="GO" id="GO:0005737">
    <property type="term" value="C:cytoplasm"/>
    <property type="evidence" value="ECO:0007669"/>
    <property type="project" value="TreeGrafter"/>
</dbReference>
<dbReference type="EMBL" id="CABWIF010000019">
    <property type="protein sequence ID" value="VWL96146.1"/>
    <property type="molecule type" value="Genomic_DNA"/>
</dbReference>
<dbReference type="GO" id="GO:0004792">
    <property type="term" value="F:thiosulfate-cyanide sulfurtransferase activity"/>
    <property type="evidence" value="ECO:0007669"/>
    <property type="project" value="TreeGrafter"/>
</dbReference>
<feature type="domain" description="THIF-type NAD/FAD binding fold" evidence="1">
    <location>
        <begin position="95"/>
        <end position="307"/>
    </location>
</feature>
<dbReference type="AlphaFoldDB" id="A0A5K1J1K9"/>
<dbReference type="SUPFAM" id="SSF69572">
    <property type="entry name" value="Activating enzymes of the ubiquitin-like proteins"/>
    <property type="match status" value="1"/>
</dbReference>
<dbReference type="InterPro" id="IPR045886">
    <property type="entry name" value="ThiF/MoeB/HesA"/>
</dbReference>
<dbReference type="InterPro" id="IPR035985">
    <property type="entry name" value="Ubiquitin-activating_enz"/>
</dbReference>
<dbReference type="PANTHER" id="PTHR10953:SF102">
    <property type="entry name" value="ADENYLYLTRANSFERASE AND SULFURTRANSFERASE MOCS3"/>
    <property type="match status" value="1"/>
</dbReference>
<organism evidence="2 3">
    <name type="scientific">Collinsella aerofaciens</name>
    <dbReference type="NCBI Taxonomy" id="74426"/>
    <lineage>
        <taxon>Bacteria</taxon>
        <taxon>Bacillati</taxon>
        <taxon>Actinomycetota</taxon>
        <taxon>Coriobacteriia</taxon>
        <taxon>Coriobacteriales</taxon>
        <taxon>Coriobacteriaceae</taxon>
        <taxon>Collinsella</taxon>
    </lineage>
</organism>